<organism evidence="7 8">
    <name type="scientific">Drosophila willistoni</name>
    <name type="common">Fruit fly</name>
    <dbReference type="NCBI Taxonomy" id="7260"/>
    <lineage>
        <taxon>Eukaryota</taxon>
        <taxon>Metazoa</taxon>
        <taxon>Ecdysozoa</taxon>
        <taxon>Arthropoda</taxon>
        <taxon>Hexapoda</taxon>
        <taxon>Insecta</taxon>
        <taxon>Pterygota</taxon>
        <taxon>Neoptera</taxon>
        <taxon>Endopterygota</taxon>
        <taxon>Diptera</taxon>
        <taxon>Brachycera</taxon>
        <taxon>Muscomorpha</taxon>
        <taxon>Ephydroidea</taxon>
        <taxon>Drosophilidae</taxon>
        <taxon>Drosophila</taxon>
        <taxon>Sophophora</taxon>
    </lineage>
</organism>
<dbReference type="GO" id="GO:0005774">
    <property type="term" value="C:vacuolar membrane"/>
    <property type="evidence" value="ECO:0007669"/>
    <property type="project" value="TreeGrafter"/>
</dbReference>
<dbReference type="GO" id="GO:0005886">
    <property type="term" value="C:plasma membrane"/>
    <property type="evidence" value="ECO:0007669"/>
    <property type="project" value="EnsemblMetazoa"/>
</dbReference>
<dbReference type="Proteomes" id="UP000007798">
    <property type="component" value="Unassembled WGS sequence"/>
</dbReference>
<dbReference type="PANTHER" id="PTHR22950">
    <property type="entry name" value="AMINO ACID TRANSPORTER"/>
    <property type="match status" value="1"/>
</dbReference>
<dbReference type="InterPro" id="IPR013057">
    <property type="entry name" value="AA_transpt_TM"/>
</dbReference>
<accession>B4N320</accession>
<protein>
    <recommendedName>
        <fullName evidence="6">Amino acid transporter transmembrane domain-containing protein</fullName>
    </recommendedName>
</protein>
<sequence length="477" mass="53459">MHNNKNSNVNDDYDPHLHRNVKNPTTNWQTFAHFLKASVGTGVLAMPSAYAHAGYVNGTILTLIIGLLALYCLHILIASMYIICKRQRVPYVSFSQSMYLGLKHGPPYLRFLAPIAKPFVDGFLAFYHFGICCVYVVFIAESIKQLVDEYLVVWDVRLHMCLIIVPLLLIYSIRNLKLLAPFSTAANLLLFVGFGIILYYIFEDLPPLSTRDAFVSVTELPTFFGTVLFALEAVGVILAIEENMANPKDYVRPFGIMNMGMSIVLGLYILLGFSGYWKYGSESLGSVTLNIPQSEILAQVVKIFFAITTWISYALQGYVTAQIIWHKYLSKKFKDTSKHSLYELIFRAVVVLLTFACAVAIPDLSVFLSLVGSFCLSFLGLIFPALLQICVHYDLGYGAFRYKLILNLLLLAFGIFGGAVGTYVSITDIIAVYRPTPQTASFGKIFILVTIAKKLIPFNEINLLVEYSKRLKNIQIN</sequence>
<dbReference type="GO" id="GO:0040008">
    <property type="term" value="P:regulation of growth"/>
    <property type="evidence" value="ECO:0007669"/>
    <property type="project" value="EnsemblMetazoa"/>
</dbReference>
<feature type="transmembrane region" description="Helical" evidence="5">
    <location>
        <begin position="253"/>
        <end position="276"/>
    </location>
</feature>
<feature type="transmembrane region" description="Helical" evidence="5">
    <location>
        <begin position="445"/>
        <end position="465"/>
    </location>
</feature>
<keyword evidence="8" id="KW-1185">Reference proteome</keyword>
<reference evidence="7 8" key="1">
    <citation type="journal article" date="2007" name="Nature">
        <title>Evolution of genes and genomes on the Drosophila phylogeny.</title>
        <authorList>
            <consortium name="Drosophila 12 Genomes Consortium"/>
            <person name="Clark A.G."/>
            <person name="Eisen M.B."/>
            <person name="Smith D.R."/>
            <person name="Bergman C.M."/>
            <person name="Oliver B."/>
            <person name="Markow T.A."/>
            <person name="Kaufman T.C."/>
            <person name="Kellis M."/>
            <person name="Gelbart W."/>
            <person name="Iyer V.N."/>
            <person name="Pollard D.A."/>
            <person name="Sackton T.B."/>
            <person name="Larracuente A.M."/>
            <person name="Singh N.D."/>
            <person name="Abad J.P."/>
            <person name="Abt D.N."/>
            <person name="Adryan B."/>
            <person name="Aguade M."/>
            <person name="Akashi H."/>
            <person name="Anderson W.W."/>
            <person name="Aquadro C.F."/>
            <person name="Ardell D.H."/>
            <person name="Arguello R."/>
            <person name="Artieri C.G."/>
            <person name="Barbash D.A."/>
            <person name="Barker D."/>
            <person name="Barsanti P."/>
            <person name="Batterham P."/>
            <person name="Batzoglou S."/>
            <person name="Begun D."/>
            <person name="Bhutkar A."/>
            <person name="Blanco E."/>
            <person name="Bosak S.A."/>
            <person name="Bradley R.K."/>
            <person name="Brand A.D."/>
            <person name="Brent M.R."/>
            <person name="Brooks A.N."/>
            <person name="Brown R.H."/>
            <person name="Butlin R.K."/>
            <person name="Caggese C."/>
            <person name="Calvi B.R."/>
            <person name="Bernardo de Carvalho A."/>
            <person name="Caspi A."/>
            <person name="Castrezana S."/>
            <person name="Celniker S.E."/>
            <person name="Chang J.L."/>
            <person name="Chapple C."/>
            <person name="Chatterji S."/>
            <person name="Chinwalla A."/>
            <person name="Civetta A."/>
            <person name="Clifton S.W."/>
            <person name="Comeron J.M."/>
            <person name="Costello J.C."/>
            <person name="Coyne J.A."/>
            <person name="Daub J."/>
            <person name="David R.G."/>
            <person name="Delcher A.L."/>
            <person name="Delehaunty K."/>
            <person name="Do C.B."/>
            <person name="Ebling H."/>
            <person name="Edwards K."/>
            <person name="Eickbush T."/>
            <person name="Evans J.D."/>
            <person name="Filipski A."/>
            <person name="Findeiss S."/>
            <person name="Freyhult E."/>
            <person name="Fulton L."/>
            <person name="Fulton R."/>
            <person name="Garcia A.C."/>
            <person name="Gardiner A."/>
            <person name="Garfield D.A."/>
            <person name="Garvin B.E."/>
            <person name="Gibson G."/>
            <person name="Gilbert D."/>
            <person name="Gnerre S."/>
            <person name="Godfrey J."/>
            <person name="Good R."/>
            <person name="Gotea V."/>
            <person name="Gravely B."/>
            <person name="Greenberg A.J."/>
            <person name="Griffiths-Jones S."/>
            <person name="Gross S."/>
            <person name="Guigo R."/>
            <person name="Gustafson E.A."/>
            <person name="Haerty W."/>
            <person name="Hahn M.W."/>
            <person name="Halligan D.L."/>
            <person name="Halpern A.L."/>
            <person name="Halter G.M."/>
            <person name="Han M.V."/>
            <person name="Heger A."/>
            <person name="Hillier L."/>
            <person name="Hinrichs A.S."/>
            <person name="Holmes I."/>
            <person name="Hoskins R.A."/>
            <person name="Hubisz M.J."/>
            <person name="Hultmark D."/>
            <person name="Huntley M.A."/>
            <person name="Jaffe D.B."/>
            <person name="Jagadeeshan S."/>
            <person name="Jeck W.R."/>
            <person name="Johnson J."/>
            <person name="Jones C.D."/>
            <person name="Jordan W.C."/>
            <person name="Karpen G.H."/>
            <person name="Kataoka E."/>
            <person name="Keightley P.D."/>
            <person name="Kheradpour P."/>
            <person name="Kirkness E.F."/>
            <person name="Koerich L.B."/>
            <person name="Kristiansen K."/>
            <person name="Kudrna D."/>
            <person name="Kulathinal R.J."/>
            <person name="Kumar S."/>
            <person name="Kwok R."/>
            <person name="Lander E."/>
            <person name="Langley C.H."/>
            <person name="Lapoint R."/>
            <person name="Lazzaro B.P."/>
            <person name="Lee S.J."/>
            <person name="Levesque L."/>
            <person name="Li R."/>
            <person name="Lin C.F."/>
            <person name="Lin M.F."/>
            <person name="Lindblad-Toh K."/>
            <person name="Llopart A."/>
            <person name="Long M."/>
            <person name="Low L."/>
            <person name="Lozovsky E."/>
            <person name="Lu J."/>
            <person name="Luo M."/>
            <person name="Machado C.A."/>
            <person name="Makalowski W."/>
            <person name="Marzo M."/>
            <person name="Matsuda M."/>
            <person name="Matzkin L."/>
            <person name="McAllister B."/>
            <person name="McBride C.S."/>
            <person name="McKernan B."/>
            <person name="McKernan K."/>
            <person name="Mendez-Lago M."/>
            <person name="Minx P."/>
            <person name="Mollenhauer M.U."/>
            <person name="Montooth K."/>
            <person name="Mount S.M."/>
            <person name="Mu X."/>
            <person name="Myers E."/>
            <person name="Negre B."/>
            <person name="Newfeld S."/>
            <person name="Nielsen R."/>
            <person name="Noor M.A."/>
            <person name="O'Grady P."/>
            <person name="Pachter L."/>
            <person name="Papaceit M."/>
            <person name="Parisi M.J."/>
            <person name="Parisi M."/>
            <person name="Parts L."/>
            <person name="Pedersen J.S."/>
            <person name="Pesole G."/>
            <person name="Phillippy A.M."/>
            <person name="Ponting C.P."/>
            <person name="Pop M."/>
            <person name="Porcelli D."/>
            <person name="Powell J.R."/>
            <person name="Prohaska S."/>
            <person name="Pruitt K."/>
            <person name="Puig M."/>
            <person name="Quesneville H."/>
            <person name="Ram K.R."/>
            <person name="Rand D."/>
            <person name="Rasmussen M.D."/>
            <person name="Reed L.K."/>
            <person name="Reenan R."/>
            <person name="Reily A."/>
            <person name="Remington K.A."/>
            <person name="Rieger T.T."/>
            <person name="Ritchie M.G."/>
            <person name="Robin C."/>
            <person name="Rogers Y.H."/>
            <person name="Rohde C."/>
            <person name="Rozas J."/>
            <person name="Rubenfield M.J."/>
            <person name="Ruiz A."/>
            <person name="Russo S."/>
            <person name="Salzberg S.L."/>
            <person name="Sanchez-Gracia A."/>
            <person name="Saranga D.J."/>
            <person name="Sato H."/>
            <person name="Schaeffer S.W."/>
            <person name="Schatz M.C."/>
            <person name="Schlenke T."/>
            <person name="Schwartz R."/>
            <person name="Segarra C."/>
            <person name="Singh R.S."/>
            <person name="Sirot L."/>
            <person name="Sirota M."/>
            <person name="Sisneros N.B."/>
            <person name="Smith C.D."/>
            <person name="Smith T.F."/>
            <person name="Spieth J."/>
            <person name="Stage D.E."/>
            <person name="Stark A."/>
            <person name="Stephan W."/>
            <person name="Strausberg R.L."/>
            <person name="Strempel S."/>
            <person name="Sturgill D."/>
            <person name="Sutton G."/>
            <person name="Sutton G.G."/>
            <person name="Tao W."/>
            <person name="Teichmann S."/>
            <person name="Tobari Y.N."/>
            <person name="Tomimura Y."/>
            <person name="Tsolas J.M."/>
            <person name="Valente V.L."/>
            <person name="Venter E."/>
            <person name="Venter J.C."/>
            <person name="Vicario S."/>
            <person name="Vieira F.G."/>
            <person name="Vilella A.J."/>
            <person name="Villasante A."/>
            <person name="Walenz B."/>
            <person name="Wang J."/>
            <person name="Wasserman M."/>
            <person name="Watts T."/>
            <person name="Wilson D."/>
            <person name="Wilson R.K."/>
            <person name="Wing R.A."/>
            <person name="Wolfner M.F."/>
            <person name="Wong A."/>
            <person name="Wong G.K."/>
            <person name="Wu C.I."/>
            <person name="Wu G."/>
            <person name="Yamamoto D."/>
            <person name="Yang H.P."/>
            <person name="Yang S.P."/>
            <person name="Yorke J.A."/>
            <person name="Yoshida K."/>
            <person name="Zdobnov E."/>
            <person name="Zhang P."/>
            <person name="Zhang Y."/>
            <person name="Zimin A.V."/>
            <person name="Baldwin J."/>
            <person name="Abdouelleil A."/>
            <person name="Abdulkadir J."/>
            <person name="Abebe A."/>
            <person name="Abera B."/>
            <person name="Abreu J."/>
            <person name="Acer S.C."/>
            <person name="Aftuck L."/>
            <person name="Alexander A."/>
            <person name="An P."/>
            <person name="Anderson E."/>
            <person name="Anderson S."/>
            <person name="Arachi H."/>
            <person name="Azer M."/>
            <person name="Bachantsang P."/>
            <person name="Barry A."/>
            <person name="Bayul T."/>
            <person name="Berlin A."/>
            <person name="Bessette D."/>
            <person name="Bloom T."/>
            <person name="Blye J."/>
            <person name="Boguslavskiy L."/>
            <person name="Bonnet C."/>
            <person name="Boukhgalter B."/>
            <person name="Bourzgui I."/>
            <person name="Brown A."/>
            <person name="Cahill P."/>
            <person name="Channer S."/>
            <person name="Cheshatsang Y."/>
            <person name="Chuda L."/>
            <person name="Citroen M."/>
            <person name="Collymore A."/>
            <person name="Cooke P."/>
            <person name="Costello M."/>
            <person name="D'Aco K."/>
            <person name="Daza R."/>
            <person name="De Haan G."/>
            <person name="DeGray S."/>
            <person name="DeMaso C."/>
            <person name="Dhargay N."/>
            <person name="Dooley K."/>
            <person name="Dooley E."/>
            <person name="Doricent M."/>
            <person name="Dorje P."/>
            <person name="Dorjee K."/>
            <person name="Dupes A."/>
            <person name="Elong R."/>
            <person name="Falk J."/>
            <person name="Farina A."/>
            <person name="Faro S."/>
            <person name="Ferguson D."/>
            <person name="Fisher S."/>
            <person name="Foley C.D."/>
            <person name="Franke A."/>
            <person name="Friedrich D."/>
            <person name="Gadbois L."/>
            <person name="Gearin G."/>
            <person name="Gearin C.R."/>
            <person name="Giannoukos G."/>
            <person name="Goode T."/>
            <person name="Graham J."/>
            <person name="Grandbois E."/>
            <person name="Grewal S."/>
            <person name="Gyaltsen K."/>
            <person name="Hafez N."/>
            <person name="Hagos B."/>
            <person name="Hall J."/>
            <person name="Henson C."/>
            <person name="Hollinger A."/>
            <person name="Honan T."/>
            <person name="Huard M.D."/>
            <person name="Hughes L."/>
            <person name="Hurhula B."/>
            <person name="Husby M.E."/>
            <person name="Kamat A."/>
            <person name="Kanga B."/>
            <person name="Kashin S."/>
            <person name="Khazanovich D."/>
            <person name="Kisner P."/>
            <person name="Lance K."/>
            <person name="Lara M."/>
            <person name="Lee W."/>
            <person name="Lennon N."/>
            <person name="Letendre F."/>
            <person name="LeVine R."/>
            <person name="Lipovsky A."/>
            <person name="Liu X."/>
            <person name="Liu J."/>
            <person name="Liu S."/>
            <person name="Lokyitsang T."/>
            <person name="Lokyitsang Y."/>
            <person name="Lubonja R."/>
            <person name="Lui A."/>
            <person name="MacDonald P."/>
            <person name="Magnisalis V."/>
            <person name="Maru K."/>
            <person name="Matthews C."/>
            <person name="McCusker W."/>
            <person name="McDonough S."/>
            <person name="Mehta T."/>
            <person name="Meldrim J."/>
            <person name="Meneus L."/>
            <person name="Mihai O."/>
            <person name="Mihalev A."/>
            <person name="Mihova T."/>
            <person name="Mittelman R."/>
            <person name="Mlenga V."/>
            <person name="Montmayeur A."/>
            <person name="Mulrain L."/>
            <person name="Navidi A."/>
            <person name="Naylor J."/>
            <person name="Negash T."/>
            <person name="Nguyen T."/>
            <person name="Nguyen N."/>
            <person name="Nicol R."/>
            <person name="Norbu C."/>
            <person name="Norbu N."/>
            <person name="Novod N."/>
            <person name="O'Neill B."/>
            <person name="Osman S."/>
            <person name="Markiewicz E."/>
            <person name="Oyono O.L."/>
            <person name="Patti C."/>
            <person name="Phunkhang P."/>
            <person name="Pierre F."/>
            <person name="Priest M."/>
            <person name="Raghuraman S."/>
            <person name="Rege F."/>
            <person name="Reyes R."/>
            <person name="Rise C."/>
            <person name="Rogov P."/>
            <person name="Ross K."/>
            <person name="Ryan E."/>
            <person name="Settipalli S."/>
            <person name="Shea T."/>
            <person name="Sherpa N."/>
            <person name="Shi L."/>
            <person name="Shih D."/>
            <person name="Sparrow T."/>
            <person name="Spaulding J."/>
            <person name="Stalker J."/>
            <person name="Stange-Thomann N."/>
            <person name="Stavropoulos S."/>
            <person name="Stone C."/>
            <person name="Strader C."/>
            <person name="Tesfaye S."/>
            <person name="Thomson T."/>
            <person name="Thoulutsang Y."/>
            <person name="Thoulutsang D."/>
            <person name="Topham K."/>
            <person name="Topping I."/>
            <person name="Tsamla T."/>
            <person name="Vassiliev H."/>
            <person name="Vo A."/>
            <person name="Wangchuk T."/>
            <person name="Wangdi T."/>
            <person name="Weiand M."/>
            <person name="Wilkinson J."/>
            <person name="Wilson A."/>
            <person name="Yadav S."/>
            <person name="Young G."/>
            <person name="Yu Q."/>
            <person name="Zembek L."/>
            <person name="Zhong D."/>
            <person name="Zimmer A."/>
            <person name="Zwirko Z."/>
            <person name="Jaffe D.B."/>
            <person name="Alvarez P."/>
            <person name="Brockman W."/>
            <person name="Butler J."/>
            <person name="Chin C."/>
            <person name="Gnerre S."/>
            <person name="Grabherr M."/>
            <person name="Kleber M."/>
            <person name="Mauceli E."/>
            <person name="MacCallum I."/>
        </authorList>
    </citation>
    <scope>NUCLEOTIDE SEQUENCE [LARGE SCALE GENOMIC DNA]</scope>
    <source>
        <strain evidence="8">Tucson 14030-0811.24</strain>
    </source>
</reference>
<dbReference type="PANTHER" id="PTHR22950:SF340">
    <property type="entry name" value="AMINO ACID TRANSPORTER TRANSMEMBRANE DOMAIN-CONTAINING PROTEIN-RELATED"/>
    <property type="match status" value="1"/>
</dbReference>
<feature type="transmembrane region" description="Helical" evidence="5">
    <location>
        <begin position="296"/>
        <end position="319"/>
    </location>
</feature>
<keyword evidence="3 5" id="KW-1133">Transmembrane helix</keyword>
<evidence type="ECO:0000259" key="6">
    <source>
        <dbReference type="Pfam" id="PF01490"/>
    </source>
</evidence>
<dbReference type="EMBL" id="CH964062">
    <property type="protein sequence ID" value="EDW78759.2"/>
    <property type="molecule type" value="Genomic_DNA"/>
</dbReference>
<dbReference type="FunCoup" id="B4N320">
    <property type="interactions" value="43"/>
</dbReference>
<evidence type="ECO:0000256" key="4">
    <source>
        <dbReference type="ARBA" id="ARBA00023136"/>
    </source>
</evidence>
<dbReference type="GO" id="GO:0015179">
    <property type="term" value="F:L-amino acid transmembrane transporter activity"/>
    <property type="evidence" value="ECO:0007669"/>
    <property type="project" value="TreeGrafter"/>
</dbReference>
<feature type="transmembrane region" description="Helical" evidence="5">
    <location>
        <begin position="119"/>
        <end position="140"/>
    </location>
</feature>
<keyword evidence="4 5" id="KW-0472">Membrane</keyword>
<feature type="transmembrane region" description="Helical" evidence="5">
    <location>
        <begin position="340"/>
        <end position="361"/>
    </location>
</feature>
<dbReference type="AlphaFoldDB" id="B4N320"/>
<feature type="domain" description="Amino acid transporter transmembrane" evidence="6">
    <location>
        <begin position="25"/>
        <end position="426"/>
    </location>
</feature>
<evidence type="ECO:0000313" key="7">
    <source>
        <dbReference type="EMBL" id="EDW78759.2"/>
    </source>
</evidence>
<gene>
    <name evidence="7" type="primary">Dwil\GK12532</name>
    <name evidence="7" type="ORF">Dwil_GK12532</name>
</gene>
<dbReference type="HOGENOM" id="CLU_009646_0_1_1"/>
<dbReference type="InParanoid" id="B4N320"/>
<evidence type="ECO:0000256" key="3">
    <source>
        <dbReference type="ARBA" id="ARBA00022989"/>
    </source>
</evidence>
<dbReference type="OrthoDB" id="1684102at2759"/>
<comment type="subcellular location">
    <subcellularLocation>
        <location evidence="1">Membrane</location>
        <topology evidence="1">Multi-pass membrane protein</topology>
    </subcellularLocation>
</comment>
<evidence type="ECO:0000313" key="8">
    <source>
        <dbReference type="Proteomes" id="UP000007798"/>
    </source>
</evidence>
<feature type="transmembrane region" description="Helical" evidence="5">
    <location>
        <begin position="222"/>
        <end position="241"/>
    </location>
</feature>
<evidence type="ECO:0000256" key="5">
    <source>
        <dbReference type="SAM" id="Phobius"/>
    </source>
</evidence>
<feature type="transmembrane region" description="Helical" evidence="5">
    <location>
        <begin position="178"/>
        <end position="202"/>
    </location>
</feature>
<evidence type="ECO:0000256" key="2">
    <source>
        <dbReference type="ARBA" id="ARBA00022692"/>
    </source>
</evidence>
<evidence type="ECO:0000256" key="1">
    <source>
        <dbReference type="ARBA" id="ARBA00004141"/>
    </source>
</evidence>
<keyword evidence="2 5" id="KW-0812">Transmembrane</keyword>
<proteinExistence type="predicted"/>
<feature type="transmembrane region" description="Helical" evidence="5">
    <location>
        <begin position="152"/>
        <end position="171"/>
    </location>
</feature>
<dbReference type="eggNOG" id="KOG1304">
    <property type="taxonomic scope" value="Eukaryota"/>
</dbReference>
<feature type="transmembrane region" description="Helical" evidence="5">
    <location>
        <begin position="367"/>
        <end position="387"/>
    </location>
</feature>
<feature type="transmembrane region" description="Helical" evidence="5">
    <location>
        <begin position="60"/>
        <end position="84"/>
    </location>
</feature>
<dbReference type="Pfam" id="PF01490">
    <property type="entry name" value="Aa_trans"/>
    <property type="match status" value="1"/>
</dbReference>
<name>B4N320_DROWI</name>
<feature type="transmembrane region" description="Helical" evidence="5">
    <location>
        <begin position="408"/>
        <end position="433"/>
    </location>
</feature>
<dbReference type="GO" id="GO:0033774">
    <property type="term" value="C:basal labyrinth"/>
    <property type="evidence" value="ECO:0007669"/>
    <property type="project" value="EnsemblMetazoa"/>
</dbReference>